<evidence type="ECO:0000313" key="2">
    <source>
        <dbReference type="Proteomes" id="UP000479293"/>
    </source>
</evidence>
<reference evidence="1 2" key="1">
    <citation type="submission" date="2019-10" db="EMBL/GenBank/DDBJ databases">
        <title>Draft Genome Sequence of Cytophagaceae sp. SJW1-29.</title>
        <authorList>
            <person name="Choi A."/>
        </authorList>
    </citation>
    <scope>NUCLEOTIDE SEQUENCE [LARGE SCALE GENOMIC DNA]</scope>
    <source>
        <strain evidence="1 2">SJW1-29</strain>
    </source>
</reference>
<sequence length="76" mass="8791">MRTAPDSKIALEAVDLLWDMQDPKEYKVQLTELFEGWLSSHLTDGTDVNQRLTIWHCYETLNEFFDKLEAATTAKA</sequence>
<name>A0A7C9FNL3_9BACT</name>
<dbReference type="EMBL" id="WHLY01000002">
    <property type="protein sequence ID" value="MPR32389.1"/>
    <property type="molecule type" value="Genomic_DNA"/>
</dbReference>
<organism evidence="1 2">
    <name type="scientific">Salmonirosea aquatica</name>
    <dbReference type="NCBI Taxonomy" id="2654236"/>
    <lineage>
        <taxon>Bacteria</taxon>
        <taxon>Pseudomonadati</taxon>
        <taxon>Bacteroidota</taxon>
        <taxon>Cytophagia</taxon>
        <taxon>Cytophagales</taxon>
        <taxon>Spirosomataceae</taxon>
        <taxon>Salmonirosea</taxon>
    </lineage>
</organism>
<evidence type="ECO:0000313" key="1">
    <source>
        <dbReference type="EMBL" id="MPR32389.1"/>
    </source>
</evidence>
<gene>
    <name evidence="1" type="ORF">GBK04_03265</name>
</gene>
<dbReference type="AlphaFoldDB" id="A0A7C9FNL3"/>
<dbReference type="Proteomes" id="UP000479293">
    <property type="component" value="Unassembled WGS sequence"/>
</dbReference>
<keyword evidence="2" id="KW-1185">Reference proteome</keyword>
<dbReference type="RefSeq" id="WP_152756800.1">
    <property type="nucleotide sequence ID" value="NZ_WHLY01000002.1"/>
</dbReference>
<protein>
    <submittedName>
        <fullName evidence="1">Uncharacterized protein</fullName>
    </submittedName>
</protein>
<accession>A0A7C9FNL3</accession>
<proteinExistence type="predicted"/>
<comment type="caution">
    <text evidence="1">The sequence shown here is derived from an EMBL/GenBank/DDBJ whole genome shotgun (WGS) entry which is preliminary data.</text>
</comment>